<keyword evidence="3" id="KW-1185">Reference proteome</keyword>
<dbReference type="KEGG" id="lbc:LACBIDRAFT_297948"/>
<accession>B0DBW7</accession>
<gene>
    <name evidence="2" type="ORF">LACBIDRAFT_297948</name>
</gene>
<dbReference type="InParanoid" id="B0DBW7"/>
<evidence type="ECO:0000313" key="2">
    <source>
        <dbReference type="EMBL" id="EDR07632.1"/>
    </source>
</evidence>
<dbReference type="RefSeq" id="XP_001881421.1">
    <property type="nucleotide sequence ID" value="XM_001881386.1"/>
</dbReference>
<dbReference type="EMBL" id="DS547103">
    <property type="protein sequence ID" value="EDR07632.1"/>
    <property type="molecule type" value="Genomic_DNA"/>
</dbReference>
<dbReference type="Proteomes" id="UP000001194">
    <property type="component" value="Unassembled WGS sequence"/>
</dbReference>
<dbReference type="HOGENOM" id="CLU_2050061_0_0_1"/>
<keyword evidence="1" id="KW-1133">Transmembrane helix</keyword>
<feature type="transmembrane region" description="Helical" evidence="1">
    <location>
        <begin position="21"/>
        <end position="42"/>
    </location>
</feature>
<evidence type="ECO:0000256" key="1">
    <source>
        <dbReference type="SAM" id="Phobius"/>
    </source>
</evidence>
<sequence>MANHLAIYVLRQWRRSIRKGFFRPPVGYLVALVCSMPVDIFYEPGQSGFQSTSHKFSAIQIQALYGPFRNAQRRCLGWSGLEEGLLVRNAERAVPLPTYCFGDFNASTVHTKRHVSHDAS</sequence>
<name>B0DBW7_LACBS</name>
<protein>
    <submittedName>
        <fullName evidence="2">Predicted protein</fullName>
    </submittedName>
</protein>
<dbReference type="AlphaFoldDB" id="B0DBW7"/>
<dbReference type="GeneID" id="6077127"/>
<keyword evidence="1" id="KW-0472">Membrane</keyword>
<proteinExistence type="predicted"/>
<keyword evidence="1" id="KW-0812">Transmembrane</keyword>
<organism evidence="3">
    <name type="scientific">Laccaria bicolor (strain S238N-H82 / ATCC MYA-4686)</name>
    <name type="common">Bicoloured deceiver</name>
    <name type="synonym">Laccaria laccata var. bicolor</name>
    <dbReference type="NCBI Taxonomy" id="486041"/>
    <lineage>
        <taxon>Eukaryota</taxon>
        <taxon>Fungi</taxon>
        <taxon>Dikarya</taxon>
        <taxon>Basidiomycota</taxon>
        <taxon>Agaricomycotina</taxon>
        <taxon>Agaricomycetes</taxon>
        <taxon>Agaricomycetidae</taxon>
        <taxon>Agaricales</taxon>
        <taxon>Agaricineae</taxon>
        <taxon>Hydnangiaceae</taxon>
        <taxon>Laccaria</taxon>
    </lineage>
</organism>
<reference evidence="2 3" key="1">
    <citation type="journal article" date="2008" name="Nature">
        <title>The genome of Laccaria bicolor provides insights into mycorrhizal symbiosis.</title>
        <authorList>
            <person name="Martin F."/>
            <person name="Aerts A."/>
            <person name="Ahren D."/>
            <person name="Brun A."/>
            <person name="Danchin E.G.J."/>
            <person name="Duchaussoy F."/>
            <person name="Gibon J."/>
            <person name="Kohler A."/>
            <person name="Lindquist E."/>
            <person name="Pereda V."/>
            <person name="Salamov A."/>
            <person name="Shapiro H.J."/>
            <person name="Wuyts J."/>
            <person name="Blaudez D."/>
            <person name="Buee M."/>
            <person name="Brokstein P."/>
            <person name="Canbaeck B."/>
            <person name="Cohen D."/>
            <person name="Courty P.E."/>
            <person name="Coutinho P.M."/>
            <person name="Delaruelle C."/>
            <person name="Detter J.C."/>
            <person name="Deveau A."/>
            <person name="DiFazio S."/>
            <person name="Duplessis S."/>
            <person name="Fraissinet-Tachet L."/>
            <person name="Lucic E."/>
            <person name="Frey-Klett P."/>
            <person name="Fourrey C."/>
            <person name="Feussner I."/>
            <person name="Gay G."/>
            <person name="Grimwood J."/>
            <person name="Hoegger P.J."/>
            <person name="Jain P."/>
            <person name="Kilaru S."/>
            <person name="Labbe J."/>
            <person name="Lin Y.C."/>
            <person name="Legue V."/>
            <person name="Le Tacon F."/>
            <person name="Marmeisse R."/>
            <person name="Melayah D."/>
            <person name="Montanini B."/>
            <person name="Muratet M."/>
            <person name="Nehls U."/>
            <person name="Niculita-Hirzel H."/>
            <person name="Oudot-Le Secq M.P."/>
            <person name="Peter M."/>
            <person name="Quesneville H."/>
            <person name="Rajashekar B."/>
            <person name="Reich M."/>
            <person name="Rouhier N."/>
            <person name="Schmutz J."/>
            <person name="Yin T."/>
            <person name="Chalot M."/>
            <person name="Henrissat B."/>
            <person name="Kuees U."/>
            <person name="Lucas S."/>
            <person name="Van de Peer Y."/>
            <person name="Podila G.K."/>
            <person name="Polle A."/>
            <person name="Pukkila P.J."/>
            <person name="Richardson P.M."/>
            <person name="Rouze P."/>
            <person name="Sanders I.R."/>
            <person name="Stajich J.E."/>
            <person name="Tunlid A."/>
            <person name="Tuskan G."/>
            <person name="Grigoriev I.V."/>
        </authorList>
    </citation>
    <scope>NUCLEOTIDE SEQUENCE [LARGE SCALE GENOMIC DNA]</scope>
    <source>
        <strain evidence="3">S238N-H82 / ATCC MYA-4686</strain>
    </source>
</reference>
<evidence type="ECO:0000313" key="3">
    <source>
        <dbReference type="Proteomes" id="UP000001194"/>
    </source>
</evidence>